<dbReference type="InterPro" id="IPR001128">
    <property type="entry name" value="Cyt_P450"/>
</dbReference>
<evidence type="ECO:0000256" key="1">
    <source>
        <dbReference type="ARBA" id="ARBA00010617"/>
    </source>
</evidence>
<keyword evidence="3" id="KW-0560">Oxidoreductase</keyword>
<evidence type="ECO:0000313" key="8">
    <source>
        <dbReference type="Proteomes" id="UP000704712"/>
    </source>
</evidence>
<dbReference type="Gene3D" id="1.10.630.10">
    <property type="entry name" value="Cytochrome P450"/>
    <property type="match status" value="1"/>
</dbReference>
<comment type="caution">
    <text evidence="7">The sequence shown here is derived from an EMBL/GenBank/DDBJ whole genome shotgun (WGS) entry which is preliminary data.</text>
</comment>
<dbReference type="Proteomes" id="UP000704712">
    <property type="component" value="Unassembled WGS sequence"/>
</dbReference>
<accession>A0A8S9V5R7</accession>
<evidence type="ECO:0000313" key="7">
    <source>
        <dbReference type="EMBL" id="KAF4145858.1"/>
    </source>
</evidence>
<reference evidence="7" key="1">
    <citation type="submission" date="2020-03" db="EMBL/GenBank/DDBJ databases">
        <title>Hybrid Assembly of Korean Phytophthora infestans isolates.</title>
        <authorList>
            <person name="Prokchorchik M."/>
            <person name="Lee Y."/>
            <person name="Seo J."/>
            <person name="Cho J.-H."/>
            <person name="Park Y.-E."/>
            <person name="Jang D.-C."/>
            <person name="Im J.-S."/>
            <person name="Choi J.-G."/>
            <person name="Park H.-J."/>
            <person name="Lee G.-B."/>
            <person name="Lee Y.-G."/>
            <person name="Hong S.-Y."/>
            <person name="Cho K."/>
            <person name="Sohn K.H."/>
        </authorList>
    </citation>
    <scope>NUCLEOTIDE SEQUENCE</scope>
    <source>
        <strain evidence="7">KR_2_A2</strain>
    </source>
</reference>
<proteinExistence type="inferred from homology"/>
<gene>
    <name evidence="7" type="ORF">GN958_ATG04968</name>
</gene>
<name>A0A8S9V5R7_PHYIN</name>
<dbReference type="GO" id="GO:0020037">
    <property type="term" value="F:heme binding"/>
    <property type="evidence" value="ECO:0007669"/>
    <property type="project" value="InterPro"/>
</dbReference>
<keyword evidence="6" id="KW-0812">Transmembrane</keyword>
<dbReference type="InterPro" id="IPR036396">
    <property type="entry name" value="Cyt_P450_sf"/>
</dbReference>
<organism evidence="7 8">
    <name type="scientific">Phytophthora infestans</name>
    <name type="common">Potato late blight agent</name>
    <name type="synonym">Botrytis infestans</name>
    <dbReference type="NCBI Taxonomy" id="4787"/>
    <lineage>
        <taxon>Eukaryota</taxon>
        <taxon>Sar</taxon>
        <taxon>Stramenopiles</taxon>
        <taxon>Oomycota</taxon>
        <taxon>Peronosporomycetes</taxon>
        <taxon>Peronosporales</taxon>
        <taxon>Peronosporaceae</taxon>
        <taxon>Phytophthora</taxon>
    </lineage>
</organism>
<dbReference type="SUPFAM" id="SSF48264">
    <property type="entry name" value="Cytochrome P450"/>
    <property type="match status" value="1"/>
</dbReference>
<dbReference type="InterPro" id="IPR002401">
    <property type="entry name" value="Cyt_P450_E_grp-I"/>
</dbReference>
<keyword evidence="5" id="KW-0349">Heme</keyword>
<dbReference type="PRINTS" id="PR00463">
    <property type="entry name" value="EP450I"/>
</dbReference>
<keyword evidence="2 5" id="KW-0479">Metal-binding</keyword>
<keyword evidence="6" id="KW-1133">Transmembrane helix</keyword>
<dbReference type="PRINTS" id="PR00385">
    <property type="entry name" value="P450"/>
</dbReference>
<sequence length="519" mass="57330">MMPSTLLSVHGLVSISPGPLLGSTLALVVFWAMRHKRQRRLSWTSVPLPPRGYQHVPSTSTTQPLIRAEMTAEQPTEGSAAFHNWVFATTTRVHGKPWLLHRPGRPDVLVVSSPAAFEDIQRTFAVQFEKVDSDAEGLTHDVHGGVIALLYSGHVSPSVSMQRQLAAAVLGSPALRQQASVLVKQHVDLLLSALNSNSALDITKLMRQFSMEIFTELGFGLQLRSVPEELSKLENAVDEIHELVTERASRSAVVWKLQRLLDIGSEAALSRSVDVVKSVTSEAVKAKQRRRQGDTPIAASRVDMLELLLRQKCSSKSSKDPEFLAEFVLSLVVAARDSMAHTLTNCLQCLAQHPEEQDKLISELKHAEKDGKDLQSVVRLEAVVKETLRLYPAKPFVSRRARLDTVLSDGTFVAAGTQVVMDLYSMARRENVWGANSSQFQPQRLIDTASDRVRPVSSYKFNAFLGGPRLCAGANIAMTEIKTIIATVLNNFQLDAVENYKTDHTARVHVRRRGPGLYS</sequence>
<dbReference type="PANTHER" id="PTHR24296">
    <property type="entry name" value="CYTOCHROME P450"/>
    <property type="match status" value="1"/>
</dbReference>
<dbReference type="GO" id="GO:0016705">
    <property type="term" value="F:oxidoreductase activity, acting on paired donors, with incorporation or reduction of molecular oxygen"/>
    <property type="evidence" value="ECO:0007669"/>
    <property type="project" value="InterPro"/>
</dbReference>
<dbReference type="EMBL" id="JAACNO010000684">
    <property type="protein sequence ID" value="KAF4145858.1"/>
    <property type="molecule type" value="Genomic_DNA"/>
</dbReference>
<evidence type="ECO:0000256" key="2">
    <source>
        <dbReference type="ARBA" id="ARBA00022723"/>
    </source>
</evidence>
<feature type="transmembrane region" description="Helical" evidence="6">
    <location>
        <begin position="12"/>
        <end position="33"/>
    </location>
</feature>
<dbReference type="AlphaFoldDB" id="A0A8S9V5R7"/>
<evidence type="ECO:0000256" key="6">
    <source>
        <dbReference type="SAM" id="Phobius"/>
    </source>
</evidence>
<evidence type="ECO:0000256" key="3">
    <source>
        <dbReference type="ARBA" id="ARBA00023002"/>
    </source>
</evidence>
<dbReference type="GO" id="GO:0004497">
    <property type="term" value="F:monooxygenase activity"/>
    <property type="evidence" value="ECO:0007669"/>
    <property type="project" value="InterPro"/>
</dbReference>
<dbReference type="GO" id="GO:0005506">
    <property type="term" value="F:iron ion binding"/>
    <property type="evidence" value="ECO:0007669"/>
    <property type="project" value="InterPro"/>
</dbReference>
<evidence type="ECO:0000256" key="5">
    <source>
        <dbReference type="PIRSR" id="PIRSR602401-1"/>
    </source>
</evidence>
<keyword evidence="4 5" id="KW-0408">Iron</keyword>
<evidence type="ECO:0000256" key="4">
    <source>
        <dbReference type="ARBA" id="ARBA00023004"/>
    </source>
</evidence>
<dbReference type="Pfam" id="PF00067">
    <property type="entry name" value="p450"/>
    <property type="match status" value="1"/>
</dbReference>
<protein>
    <submittedName>
        <fullName evidence="7">Cytochrome P450</fullName>
    </submittedName>
</protein>
<feature type="binding site" description="axial binding residue" evidence="5">
    <location>
        <position position="471"/>
    </location>
    <ligand>
        <name>heme</name>
        <dbReference type="ChEBI" id="CHEBI:30413"/>
    </ligand>
    <ligandPart>
        <name>Fe</name>
        <dbReference type="ChEBI" id="CHEBI:18248"/>
    </ligandPart>
</feature>
<keyword evidence="6" id="KW-0472">Membrane</keyword>
<comment type="similarity">
    <text evidence="1">Belongs to the cytochrome P450 family.</text>
</comment>
<comment type="cofactor">
    <cofactor evidence="5">
        <name>heme</name>
        <dbReference type="ChEBI" id="CHEBI:30413"/>
    </cofactor>
</comment>